<organism evidence="1 2">
    <name type="scientific">Candidatus Neomicrothrix parvicella RN1</name>
    <dbReference type="NCBI Taxonomy" id="1229780"/>
    <lineage>
        <taxon>Bacteria</taxon>
        <taxon>Bacillati</taxon>
        <taxon>Actinomycetota</taxon>
        <taxon>Acidimicrobiia</taxon>
        <taxon>Acidimicrobiales</taxon>
        <taxon>Microthrixaceae</taxon>
        <taxon>Candidatus Neomicrothrix</taxon>
    </lineage>
</organism>
<dbReference type="RefSeq" id="WP_012230920.1">
    <property type="nucleotide sequence ID" value="NZ_HG422565.1"/>
</dbReference>
<keyword evidence="2" id="KW-1185">Reference proteome</keyword>
<evidence type="ECO:0000313" key="2">
    <source>
        <dbReference type="Proteomes" id="UP000018291"/>
    </source>
</evidence>
<evidence type="ECO:0008006" key="3">
    <source>
        <dbReference type="Google" id="ProtNLM"/>
    </source>
</evidence>
<name>R4Z724_9ACTN</name>
<dbReference type="Proteomes" id="UP000018291">
    <property type="component" value="Unassembled WGS sequence"/>
</dbReference>
<dbReference type="SUPFAM" id="SSF53448">
    <property type="entry name" value="Nucleotide-diphospho-sugar transferases"/>
    <property type="match status" value="1"/>
</dbReference>
<sequence>MAEQAGPAFTAIVLAKTPVPGRVKTRLCPPCRPDEAADIALGALLDTLNSVGLVPADRHLLVLDGTPGAWLPEDWEVIPQCEGGLDRRLGAAFANVAGPAVLVGMDTPQLDPTIVEAAGRTVASDHRRAVLGLANDGGFWIVALARGGPADFEGVPMSVDDTGSRQLDRLTQRGLIVDQVSTLTDVDRWDEARSVAKVAPHGQFARAVERVTARLV</sequence>
<dbReference type="InterPro" id="IPR018641">
    <property type="entry name" value="Trfase_1_rSAM/seldom-assoc"/>
</dbReference>
<accession>R4Z724</accession>
<protein>
    <recommendedName>
        <fullName evidence="3">Glycosyltransferase</fullName>
    </recommendedName>
</protein>
<evidence type="ECO:0000313" key="1">
    <source>
        <dbReference type="EMBL" id="CCM65826.1"/>
    </source>
</evidence>
<dbReference type="Gene3D" id="3.90.550.10">
    <property type="entry name" value="Spore Coat Polysaccharide Biosynthesis Protein SpsA, Chain A"/>
    <property type="match status" value="1"/>
</dbReference>
<dbReference type="AlphaFoldDB" id="R4Z724"/>
<dbReference type="HOGENOM" id="CLU_075662_0_0_11"/>
<dbReference type="InterPro" id="IPR029044">
    <property type="entry name" value="Nucleotide-diphossugar_trans"/>
</dbReference>
<dbReference type="EMBL" id="CANL01000078">
    <property type="protein sequence ID" value="CCM65826.1"/>
    <property type="molecule type" value="Genomic_DNA"/>
</dbReference>
<dbReference type="PANTHER" id="PTHR36529">
    <property type="entry name" value="SLL1095 PROTEIN"/>
    <property type="match status" value="1"/>
</dbReference>
<dbReference type="Pfam" id="PF09837">
    <property type="entry name" value="DUF2064"/>
    <property type="match status" value="1"/>
</dbReference>
<dbReference type="STRING" id="1229780.BN381_80356"/>
<dbReference type="eggNOG" id="COG3222">
    <property type="taxonomic scope" value="Bacteria"/>
</dbReference>
<proteinExistence type="predicted"/>
<comment type="caution">
    <text evidence="1">The sequence shown here is derived from an EMBL/GenBank/DDBJ whole genome shotgun (WGS) entry which is preliminary data.</text>
</comment>
<reference evidence="1 2" key="1">
    <citation type="journal article" date="2013" name="ISME J.">
        <title>Metabolic model for the filamentous 'Candidatus Microthrix parvicella' based on genomic and metagenomic analyses.</title>
        <authorList>
            <person name="Jon McIlroy S."/>
            <person name="Kristiansen R."/>
            <person name="Albertsen M."/>
            <person name="Michael Karst S."/>
            <person name="Rossetti S."/>
            <person name="Lund Nielsen J."/>
            <person name="Tandoi V."/>
            <person name="James Seviour R."/>
            <person name="Nielsen P.H."/>
        </authorList>
    </citation>
    <scope>NUCLEOTIDE SEQUENCE [LARGE SCALE GENOMIC DNA]</scope>
    <source>
        <strain evidence="1 2">RN1</strain>
    </source>
</reference>
<dbReference type="PANTHER" id="PTHR36529:SF1">
    <property type="entry name" value="GLYCOSYLTRANSFERASE"/>
    <property type="match status" value="1"/>
</dbReference>
<gene>
    <name evidence="1" type="ORF">BN381_80356</name>
</gene>
<dbReference type="OrthoDB" id="9798250at2"/>